<gene>
    <name evidence="3" type="ORF">ALTATR162_LOCUS8934</name>
</gene>
<name>A0A8J2IH32_9PLEO</name>
<comment type="caution">
    <text evidence="3">The sequence shown here is derived from an EMBL/GenBank/DDBJ whole genome shotgun (WGS) entry which is preliminary data.</text>
</comment>
<feature type="region of interest" description="Disordered" evidence="1">
    <location>
        <begin position="39"/>
        <end position="63"/>
    </location>
</feature>
<keyword evidence="2" id="KW-0812">Transmembrane</keyword>
<keyword evidence="4" id="KW-1185">Reference proteome</keyword>
<dbReference type="GeneID" id="67021099"/>
<feature type="compositionally biased region" description="Polar residues" evidence="1">
    <location>
        <begin position="1"/>
        <end position="10"/>
    </location>
</feature>
<feature type="compositionally biased region" description="Polar residues" evidence="1">
    <location>
        <begin position="106"/>
        <end position="146"/>
    </location>
</feature>
<dbReference type="Proteomes" id="UP000676310">
    <property type="component" value="Unassembled WGS sequence"/>
</dbReference>
<dbReference type="AlphaFoldDB" id="A0A8J2IH32"/>
<evidence type="ECO:0000313" key="4">
    <source>
        <dbReference type="Proteomes" id="UP000676310"/>
    </source>
</evidence>
<evidence type="ECO:0000313" key="3">
    <source>
        <dbReference type="EMBL" id="CAG5178905.1"/>
    </source>
</evidence>
<evidence type="ECO:0000256" key="1">
    <source>
        <dbReference type="SAM" id="MobiDB-lite"/>
    </source>
</evidence>
<keyword evidence="2" id="KW-1133">Transmembrane helix</keyword>
<dbReference type="EMBL" id="CAJRGZ010000023">
    <property type="protein sequence ID" value="CAG5178905.1"/>
    <property type="molecule type" value="Genomic_DNA"/>
</dbReference>
<reference evidence="3" key="1">
    <citation type="submission" date="2021-05" db="EMBL/GenBank/DDBJ databases">
        <authorList>
            <person name="Stam R."/>
        </authorList>
    </citation>
    <scope>NUCLEOTIDE SEQUENCE</scope>
    <source>
        <strain evidence="3">CS162</strain>
    </source>
</reference>
<feature type="region of interest" description="Disordered" evidence="1">
    <location>
        <begin position="105"/>
        <end position="146"/>
    </location>
</feature>
<feature type="transmembrane region" description="Helical" evidence="2">
    <location>
        <begin position="75"/>
        <end position="99"/>
    </location>
</feature>
<feature type="compositionally biased region" description="Basic and acidic residues" evidence="1">
    <location>
        <begin position="47"/>
        <end position="57"/>
    </location>
</feature>
<proteinExistence type="predicted"/>
<accession>A0A8J2IH32</accession>
<protein>
    <submittedName>
        <fullName evidence="3">Uncharacterized protein</fullName>
    </submittedName>
</protein>
<dbReference type="RefSeq" id="XP_043172502.1">
    <property type="nucleotide sequence ID" value="XM_043316567.1"/>
</dbReference>
<keyword evidence="2" id="KW-0472">Membrane</keyword>
<organism evidence="3 4">
    <name type="scientific">Alternaria atra</name>
    <dbReference type="NCBI Taxonomy" id="119953"/>
    <lineage>
        <taxon>Eukaryota</taxon>
        <taxon>Fungi</taxon>
        <taxon>Dikarya</taxon>
        <taxon>Ascomycota</taxon>
        <taxon>Pezizomycotina</taxon>
        <taxon>Dothideomycetes</taxon>
        <taxon>Pleosporomycetidae</taxon>
        <taxon>Pleosporales</taxon>
        <taxon>Pleosporineae</taxon>
        <taxon>Pleosporaceae</taxon>
        <taxon>Alternaria</taxon>
        <taxon>Alternaria sect. Ulocladioides</taxon>
    </lineage>
</organism>
<evidence type="ECO:0000256" key="2">
    <source>
        <dbReference type="SAM" id="Phobius"/>
    </source>
</evidence>
<feature type="region of interest" description="Disordered" evidence="1">
    <location>
        <begin position="1"/>
        <end position="24"/>
    </location>
</feature>
<sequence>MVTPDATPNVNGVRLAPNSTNTIGNPSTELTTFNPIINNKVSGSNTDSRRGSGDEVPIRNPSIKQRLKNPTEHPWLILAIIALAVLGLGILAMAIVLGLRYAPDHSSATTDRAKPSSDTPTIGSSSVPPESGVNTPTSLPHSPITISTPAESISSLIESMTSMMFTTTQKSTQAPSTQPQPPTTLALQTPNALQTSVTPSRPRPTAVAQQYKVVLDGHALT</sequence>